<comment type="caution">
    <text evidence="2">The sequence shown here is derived from an EMBL/GenBank/DDBJ whole genome shotgun (WGS) entry which is preliminary data.</text>
</comment>
<keyword evidence="2" id="KW-0548">Nucleotidyltransferase</keyword>
<keyword evidence="2" id="KW-0808">Transferase</keyword>
<gene>
    <name evidence="2" type="primary">jockeypol_90</name>
    <name evidence="2" type="ORF">TNIN_139171</name>
</gene>
<sequence>MILCKLPTYLIKIIHSYLNNRTFNLKLNNVLSSQCPILVSMPLGSILSPALYNIHTCDFPTDENLTVCLFADAAAILCNSSTVNEAVNLTQTYILKLQMWLTKWRVAISTEKTNAIVFRKR</sequence>
<dbReference type="OrthoDB" id="6433969at2759"/>
<accession>A0A8X6MCY8</accession>
<protein>
    <submittedName>
        <fullName evidence="2">RNA-directed DNA polymerase from mobile element jockey</fullName>
    </submittedName>
</protein>
<proteinExistence type="predicted"/>
<organism evidence="2 3">
    <name type="scientific">Trichonephila inaurata madagascariensis</name>
    <dbReference type="NCBI Taxonomy" id="2747483"/>
    <lineage>
        <taxon>Eukaryota</taxon>
        <taxon>Metazoa</taxon>
        <taxon>Ecdysozoa</taxon>
        <taxon>Arthropoda</taxon>
        <taxon>Chelicerata</taxon>
        <taxon>Arachnida</taxon>
        <taxon>Araneae</taxon>
        <taxon>Araneomorphae</taxon>
        <taxon>Entelegynae</taxon>
        <taxon>Araneoidea</taxon>
        <taxon>Nephilidae</taxon>
        <taxon>Trichonephila</taxon>
        <taxon>Trichonephila inaurata</taxon>
    </lineage>
</organism>
<keyword evidence="2" id="KW-0695">RNA-directed DNA polymerase</keyword>
<dbReference type="Pfam" id="PF00078">
    <property type="entry name" value="RVT_1"/>
    <property type="match status" value="1"/>
</dbReference>
<evidence type="ECO:0000259" key="1">
    <source>
        <dbReference type="Pfam" id="PF00078"/>
    </source>
</evidence>
<reference evidence="2" key="1">
    <citation type="submission" date="2020-08" db="EMBL/GenBank/DDBJ databases">
        <title>Multicomponent nature underlies the extraordinary mechanical properties of spider dragline silk.</title>
        <authorList>
            <person name="Kono N."/>
            <person name="Nakamura H."/>
            <person name="Mori M."/>
            <person name="Yoshida Y."/>
            <person name="Ohtoshi R."/>
            <person name="Malay A.D."/>
            <person name="Moran D.A.P."/>
            <person name="Tomita M."/>
            <person name="Numata K."/>
            <person name="Arakawa K."/>
        </authorList>
    </citation>
    <scope>NUCLEOTIDE SEQUENCE</scope>
</reference>
<dbReference type="AlphaFoldDB" id="A0A8X6MCY8"/>
<dbReference type="GO" id="GO:0003964">
    <property type="term" value="F:RNA-directed DNA polymerase activity"/>
    <property type="evidence" value="ECO:0007669"/>
    <property type="project" value="UniProtKB-KW"/>
</dbReference>
<name>A0A8X6MCY8_9ARAC</name>
<evidence type="ECO:0000313" key="3">
    <source>
        <dbReference type="Proteomes" id="UP000886998"/>
    </source>
</evidence>
<keyword evidence="3" id="KW-1185">Reference proteome</keyword>
<feature type="domain" description="Reverse transcriptase" evidence="1">
    <location>
        <begin position="6"/>
        <end position="116"/>
    </location>
</feature>
<dbReference type="Proteomes" id="UP000886998">
    <property type="component" value="Unassembled WGS sequence"/>
</dbReference>
<dbReference type="InterPro" id="IPR000477">
    <property type="entry name" value="RT_dom"/>
</dbReference>
<evidence type="ECO:0000313" key="2">
    <source>
        <dbReference type="EMBL" id="GFS47314.1"/>
    </source>
</evidence>
<dbReference type="EMBL" id="BMAV01026098">
    <property type="protein sequence ID" value="GFS47314.1"/>
    <property type="molecule type" value="Genomic_DNA"/>
</dbReference>